<dbReference type="OrthoDB" id="3253298at2759"/>
<evidence type="ECO:0000256" key="5">
    <source>
        <dbReference type="ARBA" id="ARBA00023043"/>
    </source>
</evidence>
<evidence type="ECO:0000259" key="9">
    <source>
        <dbReference type="PROSITE" id="PS50011"/>
    </source>
</evidence>
<dbReference type="InterPro" id="IPR011009">
    <property type="entry name" value="Kinase-like_dom_sf"/>
</dbReference>
<feature type="repeat" description="ANK" evidence="6">
    <location>
        <begin position="712"/>
        <end position="744"/>
    </location>
</feature>
<feature type="domain" description="Protein kinase" evidence="9">
    <location>
        <begin position="79"/>
        <end position="479"/>
    </location>
</feature>
<feature type="repeat" description="ANK" evidence="6">
    <location>
        <begin position="1063"/>
        <end position="1095"/>
    </location>
</feature>
<name>A0A4S8QL75_9HELO</name>
<evidence type="ECO:0000256" key="2">
    <source>
        <dbReference type="ARBA" id="ARBA00022737"/>
    </source>
</evidence>
<evidence type="ECO:0000259" key="10">
    <source>
        <dbReference type="PROSITE" id="PS50135"/>
    </source>
</evidence>
<dbReference type="Proteomes" id="UP000308671">
    <property type="component" value="Unassembled WGS sequence"/>
</dbReference>
<comment type="caution">
    <text evidence="11">The sequence shown here is derived from an EMBL/GenBank/DDBJ whole genome shotgun (WGS) entry which is preliminary data.</text>
</comment>
<feature type="compositionally biased region" description="Basic and acidic residues" evidence="8">
    <location>
        <begin position="12"/>
        <end position="21"/>
    </location>
</feature>
<keyword evidence="4" id="KW-0862">Zinc</keyword>
<dbReference type="Gene3D" id="1.10.510.10">
    <property type="entry name" value="Transferase(Phosphotransferase) domain 1"/>
    <property type="match status" value="1"/>
</dbReference>
<proteinExistence type="predicted"/>
<dbReference type="InterPro" id="IPR036770">
    <property type="entry name" value="Ankyrin_rpt-contain_sf"/>
</dbReference>
<evidence type="ECO:0000256" key="1">
    <source>
        <dbReference type="ARBA" id="ARBA00022723"/>
    </source>
</evidence>
<evidence type="ECO:0000313" key="11">
    <source>
        <dbReference type="EMBL" id="THV45653.1"/>
    </source>
</evidence>
<feature type="compositionally biased region" description="Polar residues" evidence="8">
    <location>
        <begin position="1"/>
        <end position="11"/>
    </location>
</feature>
<dbReference type="CDD" id="cd02249">
    <property type="entry name" value="ZZ"/>
    <property type="match status" value="1"/>
</dbReference>
<feature type="domain" description="ZZ-type" evidence="10">
    <location>
        <begin position="1261"/>
        <end position="1318"/>
    </location>
</feature>
<dbReference type="PROSITE" id="PS50297">
    <property type="entry name" value="ANK_REP_REGION"/>
    <property type="match status" value="2"/>
</dbReference>
<keyword evidence="12" id="KW-1185">Reference proteome</keyword>
<reference evidence="11 12" key="1">
    <citation type="submission" date="2017-12" db="EMBL/GenBank/DDBJ databases">
        <title>Comparative genomics of Botrytis spp.</title>
        <authorList>
            <person name="Valero-Jimenez C.A."/>
            <person name="Tapia P."/>
            <person name="Veloso J."/>
            <person name="Silva-Moreno E."/>
            <person name="Staats M."/>
            <person name="Valdes J.H."/>
            <person name="Van Kan J.A.L."/>
        </authorList>
    </citation>
    <scope>NUCLEOTIDE SEQUENCE [LARGE SCALE GENOMIC DNA]</scope>
    <source>
        <strain evidence="11 12">MUCL435</strain>
    </source>
</reference>
<dbReference type="Gene3D" id="1.25.40.10">
    <property type="entry name" value="Tetratricopeptide repeat domain"/>
    <property type="match status" value="1"/>
</dbReference>
<dbReference type="Pfam" id="PF00069">
    <property type="entry name" value="Pkinase"/>
    <property type="match status" value="1"/>
</dbReference>
<keyword evidence="3 7" id="KW-0863">Zinc-finger</keyword>
<dbReference type="InterPro" id="IPR043145">
    <property type="entry name" value="Znf_ZZ_sf"/>
</dbReference>
<dbReference type="PANTHER" id="PTHR24198:SF165">
    <property type="entry name" value="ANKYRIN REPEAT-CONTAINING PROTEIN-RELATED"/>
    <property type="match status" value="1"/>
</dbReference>
<evidence type="ECO:0000256" key="3">
    <source>
        <dbReference type="ARBA" id="ARBA00022771"/>
    </source>
</evidence>
<dbReference type="GO" id="GO:0008270">
    <property type="term" value="F:zinc ion binding"/>
    <property type="evidence" value="ECO:0007669"/>
    <property type="project" value="UniProtKB-KW"/>
</dbReference>
<evidence type="ECO:0000256" key="4">
    <source>
        <dbReference type="ARBA" id="ARBA00022833"/>
    </source>
</evidence>
<dbReference type="SUPFAM" id="SSF56112">
    <property type="entry name" value="Protein kinase-like (PK-like)"/>
    <property type="match status" value="1"/>
</dbReference>
<keyword evidence="2" id="KW-0677">Repeat</keyword>
<feature type="region of interest" description="Disordered" evidence="8">
    <location>
        <begin position="1"/>
        <end position="40"/>
    </location>
</feature>
<dbReference type="InterPro" id="IPR008271">
    <property type="entry name" value="Ser/Thr_kinase_AS"/>
</dbReference>
<dbReference type="InterPro" id="IPR011990">
    <property type="entry name" value="TPR-like_helical_dom_sf"/>
</dbReference>
<evidence type="ECO:0000256" key="8">
    <source>
        <dbReference type="SAM" id="MobiDB-lite"/>
    </source>
</evidence>
<dbReference type="Pfam" id="PF00569">
    <property type="entry name" value="ZZ"/>
    <property type="match status" value="1"/>
</dbReference>
<dbReference type="InterPro" id="IPR000433">
    <property type="entry name" value="Znf_ZZ"/>
</dbReference>
<dbReference type="GO" id="GO:0004672">
    <property type="term" value="F:protein kinase activity"/>
    <property type="evidence" value="ECO:0007669"/>
    <property type="project" value="InterPro"/>
</dbReference>
<dbReference type="SUPFAM" id="SSF57850">
    <property type="entry name" value="RING/U-box"/>
    <property type="match status" value="1"/>
</dbReference>
<accession>A0A4S8QL75</accession>
<dbReference type="PROSITE" id="PS00108">
    <property type="entry name" value="PROTEIN_KINASE_ST"/>
    <property type="match status" value="1"/>
</dbReference>
<gene>
    <name evidence="11" type="ORF">BGAL_0464g00040</name>
</gene>
<organism evidence="11 12">
    <name type="scientific">Botrytis galanthina</name>
    <dbReference type="NCBI Taxonomy" id="278940"/>
    <lineage>
        <taxon>Eukaryota</taxon>
        <taxon>Fungi</taxon>
        <taxon>Dikarya</taxon>
        <taxon>Ascomycota</taxon>
        <taxon>Pezizomycotina</taxon>
        <taxon>Leotiomycetes</taxon>
        <taxon>Helotiales</taxon>
        <taxon>Sclerotiniaceae</taxon>
        <taxon>Botrytis</taxon>
    </lineage>
</organism>
<protein>
    <recommendedName>
        <fullName evidence="13">Protein kinase domain-containing protein</fullName>
    </recommendedName>
</protein>
<keyword evidence="1" id="KW-0479">Metal-binding</keyword>
<dbReference type="SUPFAM" id="SSF48403">
    <property type="entry name" value="Ankyrin repeat"/>
    <property type="match status" value="2"/>
</dbReference>
<dbReference type="Pfam" id="PF12796">
    <property type="entry name" value="Ank_2"/>
    <property type="match status" value="3"/>
</dbReference>
<dbReference type="InterPro" id="IPR002110">
    <property type="entry name" value="Ankyrin_rpt"/>
</dbReference>
<evidence type="ECO:0008006" key="13">
    <source>
        <dbReference type="Google" id="ProtNLM"/>
    </source>
</evidence>
<evidence type="ECO:0000256" key="6">
    <source>
        <dbReference type="PROSITE-ProRule" id="PRU00023"/>
    </source>
</evidence>
<dbReference type="GO" id="GO:0005524">
    <property type="term" value="F:ATP binding"/>
    <property type="evidence" value="ECO:0007669"/>
    <property type="project" value="InterPro"/>
</dbReference>
<dbReference type="PANTHER" id="PTHR24198">
    <property type="entry name" value="ANKYRIN REPEAT AND PROTEIN KINASE DOMAIN-CONTAINING PROTEIN"/>
    <property type="match status" value="1"/>
</dbReference>
<keyword evidence="5 6" id="KW-0040">ANK repeat</keyword>
<dbReference type="EMBL" id="PQXL01000463">
    <property type="protein sequence ID" value="THV45653.1"/>
    <property type="molecule type" value="Genomic_DNA"/>
</dbReference>
<feature type="repeat" description="ANK" evidence="6">
    <location>
        <begin position="984"/>
        <end position="1016"/>
    </location>
</feature>
<dbReference type="Gene3D" id="3.30.60.90">
    <property type="match status" value="1"/>
</dbReference>
<dbReference type="InterPro" id="IPR000719">
    <property type="entry name" value="Prot_kinase_dom"/>
</dbReference>
<dbReference type="Gene3D" id="1.25.40.20">
    <property type="entry name" value="Ankyrin repeat-containing domain"/>
    <property type="match status" value="3"/>
</dbReference>
<sequence>MSSIFSGQPDTSRPDTSRPDTSRPQVSDEAGSTPETSSENKIVEATYIPNVFDLVYMGRRAQLSVVRPAMQLYLGAQAVDQSKFLGQGASFEVYSKKVPRSEGFVFETRLFGTIFGTRQGQHDERTLVYKTARIAFSDMGEPIAKDRRAMNSVMMEIYALMHQPLYEHANIVKLLALGWGTNPFESSYRLPVIVTEYADQGNLADLQAREILTSEVRRTISLDIAHGLQVLHRCGIIHGDMKSENVLIFSHPKKTYVAKLGDFGFSIVGEASAPRVNIGGTMPWRAPESYGPVAREHLAKTDVYSYGLTVWRIAMDGSNPFSVLHGSGSTASGVTLAAFTSKLRDDDLVKDEAQLNRWYQPFTLHAMDKLCGNALPPTDQVVQIFQKAQAALQTGSMNTSQDLEFLKYVFWLVHCLGMSNEPLFGNIGEHLVATALLDGFYGKLNTILAGCLSKAPEERDLSVAISTLSNSNEGQDNTVELGEDMLLRQSFDHHIMSWQAVQDLQPSVQTFLFERFRARADEFASRNQVNTPECFVLASFYMNGLGTQPNLQEAWRLVLHAAANGHQVAQANAWRIARVTGTELATIISPQQILERQSFNGSRGALQDLAIIAPERAVEVKRIIKAGLAGVGASFWGDDLLRGYTHGHWINTFRNMTVLVENLKNLKEIADYKVNRRGDRILHMAASCAQLRVVEALLDNFPSLTVDQLNDVGETPLLSACRSGHRDVVELLLSRGADPKIATSSKESPLHWLISFNEDEVYAVGQALISAGADVKSLTTKQIKYGAFPSGIDFDNLPPGTPLTWAVHHDRSDIIEFFLSQPESACLCVITAPYNPTPLEWAAKYHHRHCLEAMIVAMKAQKLNFTYQEFLKAAVHGADMFSMIFRSGVQYLERMKDTLDYLLEETHGASFGTGLGGFGYTLLYYAISEGRDLVVKYLLAPETEALLRAGRERLGAVVKEEDDMPMRRYGVFSEEHINNPCGIELRTPLLECVRWNHHEIFDLLITRGADIHARSRNPFDGSKTNWSALHAFAYAGHDLDLTLVRKIVEAGVEVDAQLDESADLETPLLVALKNNALNLAQELLSRGANINAACISSGFITLEHSTTILGHLVASAARGSIARMQIIFNQPQASQDRAAMFVIEPQRQLTAFHLAARAHKGVFDRIPDGESSAIAYHRTQYDFAQNRDILNELLQHFGSSDELINARTGEALFRRTPLHLAVDAVNLSAVELLLDHDSIDVSIQDSNGQTALDLAYLAALHQSTQCDGPCQRSPLPGRRWHCTTCPDHDLCETCYRDLQDGQGSKDIHAFEEMTLKQTNEAAKKDWRVQIPAEQLELAHIIELLQARLVRDQQVLGATNALQKMRV</sequence>
<dbReference type="SMART" id="SM00291">
    <property type="entry name" value="ZnF_ZZ"/>
    <property type="match status" value="1"/>
</dbReference>
<dbReference type="SMART" id="SM00220">
    <property type="entry name" value="S_TKc"/>
    <property type="match status" value="1"/>
</dbReference>
<dbReference type="PROSITE" id="PS50135">
    <property type="entry name" value="ZF_ZZ_2"/>
    <property type="match status" value="1"/>
</dbReference>
<evidence type="ECO:0000313" key="12">
    <source>
        <dbReference type="Proteomes" id="UP000308671"/>
    </source>
</evidence>
<dbReference type="PROSITE" id="PS50011">
    <property type="entry name" value="PROTEIN_KINASE_DOM"/>
    <property type="match status" value="1"/>
</dbReference>
<dbReference type="SMART" id="SM00248">
    <property type="entry name" value="ANK"/>
    <property type="match status" value="11"/>
</dbReference>
<dbReference type="PROSITE" id="PS50088">
    <property type="entry name" value="ANK_REPEAT"/>
    <property type="match status" value="3"/>
</dbReference>
<evidence type="ECO:0000256" key="7">
    <source>
        <dbReference type="PROSITE-ProRule" id="PRU00228"/>
    </source>
</evidence>